<name>A0A0E1WFT5_BURPE</name>
<dbReference type="Proteomes" id="UP000001812">
    <property type="component" value="Chromosome I"/>
</dbReference>
<gene>
    <name evidence="1" type="ORF">BURPS1710A_3653</name>
</gene>
<reference evidence="1" key="1">
    <citation type="submission" date="2009-05" db="EMBL/GenBank/DDBJ databases">
        <authorList>
            <person name="Harkins D.M."/>
            <person name="DeShazer D."/>
            <person name="Woods D.E."/>
            <person name="Brinkac L.M."/>
            <person name="Brown K.A."/>
            <person name="Hung G.C."/>
            <person name="Tuanyok A."/>
            <person name="Zhang B."/>
            <person name="Nierman W.C."/>
        </authorList>
    </citation>
    <scope>NUCLEOTIDE SEQUENCE [LARGE SCALE GENOMIC DNA]</scope>
    <source>
        <strain evidence="1">1710a</strain>
    </source>
</reference>
<dbReference type="GeneID" id="93061281"/>
<accession>A0A0E1WFT5</accession>
<organism evidence="1">
    <name type="scientific">Burkholderia pseudomallei 1710a</name>
    <dbReference type="NCBI Taxonomy" id="320371"/>
    <lineage>
        <taxon>Bacteria</taxon>
        <taxon>Pseudomonadati</taxon>
        <taxon>Pseudomonadota</taxon>
        <taxon>Betaproteobacteria</taxon>
        <taxon>Burkholderiales</taxon>
        <taxon>Burkholderiaceae</taxon>
        <taxon>Burkholderia</taxon>
        <taxon>pseudomallei group</taxon>
    </lineage>
</organism>
<dbReference type="AlphaFoldDB" id="A0A0E1WFT5"/>
<dbReference type="RefSeq" id="WP_004194802.1">
    <property type="nucleotide sequence ID" value="NZ_CM000832.1"/>
</dbReference>
<protein>
    <submittedName>
        <fullName evidence="1">Uncharacterized protein</fullName>
    </submittedName>
</protein>
<evidence type="ECO:0000313" key="1">
    <source>
        <dbReference type="EMBL" id="EET08447.1"/>
    </source>
</evidence>
<sequence>MDQKFHPKSVSNHEIAQEISNECPAFHETDIFIGIEPRRSGQAIG</sequence>
<dbReference type="EMBL" id="CM000832">
    <property type="protein sequence ID" value="EET08447.1"/>
    <property type="molecule type" value="Genomic_DNA"/>
</dbReference>
<proteinExistence type="predicted"/>
<dbReference type="HOGENOM" id="CLU_3197124_0_0_4"/>